<evidence type="ECO:0000259" key="1">
    <source>
        <dbReference type="PROSITE" id="PS50011"/>
    </source>
</evidence>
<dbReference type="SMART" id="SM00220">
    <property type="entry name" value="S_TKc"/>
    <property type="match status" value="1"/>
</dbReference>
<dbReference type="AlphaFoldDB" id="A0A4Z2CCJ6"/>
<dbReference type="GO" id="GO:0004672">
    <property type="term" value="F:protein kinase activity"/>
    <property type="evidence" value="ECO:0007669"/>
    <property type="project" value="InterPro"/>
</dbReference>
<protein>
    <recommendedName>
        <fullName evidence="1">Protein kinase domain-containing protein</fullName>
    </recommendedName>
</protein>
<dbReference type="InterPro" id="IPR000719">
    <property type="entry name" value="Prot_kinase_dom"/>
</dbReference>
<evidence type="ECO:0000313" key="3">
    <source>
        <dbReference type="Proteomes" id="UP000516260"/>
    </source>
</evidence>
<accession>A0A4Z2CCJ6</accession>
<dbReference type="FunFam" id="1.10.510.10:FF:000149">
    <property type="entry name" value="phosphorylase b kinase gamma catalytic chain, liver/testis isoform"/>
    <property type="match status" value="1"/>
</dbReference>
<name>A0A4Z2CCJ6_9TELE</name>
<dbReference type="PROSITE" id="PS50011">
    <property type="entry name" value="PROTEIN_KINASE_DOM"/>
    <property type="match status" value="1"/>
</dbReference>
<dbReference type="PANTHER" id="PTHR24347">
    <property type="entry name" value="SERINE/THREONINE-PROTEIN KINASE"/>
    <property type="match status" value="1"/>
</dbReference>
<dbReference type="Proteomes" id="UP000516260">
    <property type="component" value="Chromosome 11"/>
</dbReference>
<comment type="caution">
    <text evidence="2">The sequence shown here is derived from an EMBL/GenBank/DDBJ whole genome shotgun (WGS) entry which is preliminary data.</text>
</comment>
<evidence type="ECO:0000313" key="2">
    <source>
        <dbReference type="EMBL" id="TNN01874.1"/>
    </source>
</evidence>
<proteinExistence type="predicted"/>
<dbReference type="Pfam" id="PF00069">
    <property type="entry name" value="Pkinase"/>
    <property type="match status" value="1"/>
</dbReference>
<organism evidence="2 3">
    <name type="scientific">Takifugu bimaculatus</name>
    <dbReference type="NCBI Taxonomy" id="433685"/>
    <lineage>
        <taxon>Eukaryota</taxon>
        <taxon>Metazoa</taxon>
        <taxon>Chordata</taxon>
        <taxon>Craniata</taxon>
        <taxon>Vertebrata</taxon>
        <taxon>Euteleostomi</taxon>
        <taxon>Actinopterygii</taxon>
        <taxon>Neopterygii</taxon>
        <taxon>Teleostei</taxon>
        <taxon>Neoteleostei</taxon>
        <taxon>Acanthomorphata</taxon>
        <taxon>Eupercaria</taxon>
        <taxon>Tetraodontiformes</taxon>
        <taxon>Tetradontoidea</taxon>
        <taxon>Tetraodontidae</taxon>
        <taxon>Takifugu</taxon>
    </lineage>
</organism>
<feature type="domain" description="Protein kinase" evidence="1">
    <location>
        <begin position="1"/>
        <end position="194"/>
    </location>
</feature>
<gene>
    <name evidence="2" type="ORF">fugu_011256</name>
</gene>
<dbReference type="Gene3D" id="1.10.510.10">
    <property type="entry name" value="Transferase(Phosphotransferase) domain 1"/>
    <property type="match status" value="1"/>
</dbReference>
<dbReference type="PROSITE" id="PS00108">
    <property type="entry name" value="PROTEIN_KINASE_ST"/>
    <property type="match status" value="1"/>
</dbReference>
<sequence>MNPKSFFFLVFDLMKRGELFDYLTEKVTLSEKETRKIMRALMEVVQFLHSQGIVHRDLKPENILLDDEMNIKLTDFGFSVQINPGQTLKEVCGTPGYLAPEIIECSMDAGHKGYGTAVDIWSSGVIMYTLLAGSPPFWHRKQMLMLRMILAGTYDMSSPEWEDRSDTVKDLISRMLVVDPKQRFTATGRSQPLFLLPVCCS</sequence>
<keyword evidence="3" id="KW-1185">Reference proteome</keyword>
<dbReference type="EMBL" id="SWLE01000003">
    <property type="protein sequence ID" value="TNN01874.1"/>
    <property type="molecule type" value="Genomic_DNA"/>
</dbReference>
<reference evidence="2 3" key="1">
    <citation type="submission" date="2019-04" db="EMBL/GenBank/DDBJ databases">
        <title>The sequence and de novo assembly of Takifugu bimaculatus genome using PacBio and Hi-C technologies.</title>
        <authorList>
            <person name="Xu P."/>
            <person name="Liu B."/>
            <person name="Zhou Z."/>
        </authorList>
    </citation>
    <scope>NUCLEOTIDE SEQUENCE [LARGE SCALE GENOMIC DNA]</scope>
    <source>
        <strain evidence="2">TB-2018</strain>
        <tissue evidence="2">Muscle</tissue>
    </source>
</reference>
<dbReference type="InterPro" id="IPR011009">
    <property type="entry name" value="Kinase-like_dom_sf"/>
</dbReference>
<dbReference type="InterPro" id="IPR008271">
    <property type="entry name" value="Ser/Thr_kinase_AS"/>
</dbReference>
<dbReference type="SUPFAM" id="SSF56112">
    <property type="entry name" value="Protein kinase-like (PK-like)"/>
    <property type="match status" value="1"/>
</dbReference>
<dbReference type="GO" id="GO:0005524">
    <property type="term" value="F:ATP binding"/>
    <property type="evidence" value="ECO:0007669"/>
    <property type="project" value="InterPro"/>
</dbReference>